<feature type="domain" description="RecX second three-helical" evidence="6">
    <location>
        <begin position="52"/>
        <end position="91"/>
    </location>
</feature>
<comment type="caution">
    <text evidence="9">The sequence shown here is derived from an EMBL/GenBank/DDBJ whole genome shotgun (WGS) entry which is preliminary data.</text>
</comment>
<evidence type="ECO:0000256" key="3">
    <source>
        <dbReference type="ARBA" id="ARBA00018111"/>
    </source>
</evidence>
<reference evidence="9 10" key="1">
    <citation type="submission" date="2019-03" db="EMBL/GenBank/DDBJ databases">
        <title>Genomic Encyclopedia of Type Strains, Phase III (KMG-III): the genomes of soil and plant-associated and newly described type strains.</title>
        <authorList>
            <person name="Whitman W."/>
        </authorList>
    </citation>
    <scope>NUCLEOTIDE SEQUENCE [LARGE SCALE GENOMIC DNA]</scope>
    <source>
        <strain evidence="9 10">CECT 7378</strain>
    </source>
</reference>
<evidence type="ECO:0000256" key="2">
    <source>
        <dbReference type="ARBA" id="ARBA00009695"/>
    </source>
</evidence>
<dbReference type="InterPro" id="IPR036388">
    <property type="entry name" value="WH-like_DNA-bd_sf"/>
</dbReference>
<evidence type="ECO:0000256" key="5">
    <source>
        <dbReference type="HAMAP-Rule" id="MF_01114"/>
    </source>
</evidence>
<dbReference type="InterPro" id="IPR053926">
    <property type="entry name" value="RecX_HTH_1st"/>
</dbReference>
<evidence type="ECO:0000259" key="7">
    <source>
        <dbReference type="Pfam" id="PF21981"/>
    </source>
</evidence>
<proteinExistence type="inferred from homology"/>
<dbReference type="GO" id="GO:0005737">
    <property type="term" value="C:cytoplasm"/>
    <property type="evidence" value="ECO:0007669"/>
    <property type="project" value="UniProtKB-SubCell"/>
</dbReference>
<organism evidence="9 10">
    <name type="scientific">Marinomonas balearica</name>
    <dbReference type="NCBI Taxonomy" id="491947"/>
    <lineage>
        <taxon>Bacteria</taxon>
        <taxon>Pseudomonadati</taxon>
        <taxon>Pseudomonadota</taxon>
        <taxon>Gammaproteobacteria</taxon>
        <taxon>Oceanospirillales</taxon>
        <taxon>Oceanospirillaceae</taxon>
        <taxon>Marinomonas</taxon>
    </lineage>
</organism>
<dbReference type="InterPro" id="IPR053924">
    <property type="entry name" value="RecX_HTH_2nd"/>
</dbReference>
<dbReference type="EMBL" id="SNXC01000003">
    <property type="protein sequence ID" value="TDP01057.1"/>
    <property type="molecule type" value="Genomic_DNA"/>
</dbReference>
<comment type="function">
    <text evidence="5">Modulates RecA activity.</text>
</comment>
<protein>
    <recommendedName>
        <fullName evidence="3 5">Regulatory protein RecX</fullName>
    </recommendedName>
</protein>
<gene>
    <name evidence="5" type="primary">recX</name>
    <name evidence="9" type="ORF">DFP79_0209</name>
</gene>
<dbReference type="InterPro" id="IPR003783">
    <property type="entry name" value="Regulatory_RecX"/>
</dbReference>
<keyword evidence="10" id="KW-1185">Reference proteome</keyword>
<dbReference type="Gene3D" id="1.10.10.10">
    <property type="entry name" value="Winged helix-like DNA-binding domain superfamily/Winged helix DNA-binding domain"/>
    <property type="match status" value="3"/>
</dbReference>
<evidence type="ECO:0000259" key="6">
    <source>
        <dbReference type="Pfam" id="PF02631"/>
    </source>
</evidence>
<dbReference type="Pfam" id="PF21981">
    <property type="entry name" value="RecX_HTH3"/>
    <property type="match status" value="1"/>
</dbReference>
<feature type="domain" description="RecX first three-helical" evidence="8">
    <location>
        <begin position="7"/>
        <end position="43"/>
    </location>
</feature>
<dbReference type="Pfam" id="PF02631">
    <property type="entry name" value="RecX_HTH2"/>
    <property type="match status" value="1"/>
</dbReference>
<comment type="subcellular location">
    <subcellularLocation>
        <location evidence="1 5">Cytoplasm</location>
    </subcellularLocation>
</comment>
<evidence type="ECO:0000256" key="4">
    <source>
        <dbReference type="ARBA" id="ARBA00022490"/>
    </source>
</evidence>
<evidence type="ECO:0000256" key="1">
    <source>
        <dbReference type="ARBA" id="ARBA00004496"/>
    </source>
</evidence>
<dbReference type="AlphaFoldDB" id="A0A4R6MHM3"/>
<feature type="domain" description="RecX third three-helical" evidence="7">
    <location>
        <begin position="100"/>
        <end position="140"/>
    </location>
</feature>
<dbReference type="InterPro" id="IPR053925">
    <property type="entry name" value="RecX_HTH_3rd"/>
</dbReference>
<dbReference type="PANTHER" id="PTHR33602:SF1">
    <property type="entry name" value="REGULATORY PROTEIN RECX FAMILY PROTEIN"/>
    <property type="match status" value="1"/>
</dbReference>
<evidence type="ECO:0000313" key="9">
    <source>
        <dbReference type="EMBL" id="TDP01057.1"/>
    </source>
</evidence>
<comment type="similarity">
    <text evidence="2 5">Belongs to the RecX family.</text>
</comment>
<keyword evidence="4 5" id="KW-0963">Cytoplasm</keyword>
<dbReference type="Pfam" id="PF21982">
    <property type="entry name" value="RecX_HTH1"/>
    <property type="match status" value="1"/>
</dbReference>
<dbReference type="OrthoDB" id="7066780at2"/>
<evidence type="ECO:0000259" key="8">
    <source>
        <dbReference type="Pfam" id="PF21982"/>
    </source>
</evidence>
<accession>A0A4R6MHM3</accession>
<dbReference type="Proteomes" id="UP000294656">
    <property type="component" value="Unassembled WGS sequence"/>
</dbReference>
<dbReference type="RefSeq" id="WP_133502106.1">
    <property type="nucleotide sequence ID" value="NZ_SNXC01000003.1"/>
</dbReference>
<sequence>MTQNEIYDNAMLILSQRDHSIKEIKEKLAKKEADSELIDAVIALLLEYNYLNDRRFAQIYIRSKASRLYGQFRIRQELKQKGVTQEDIAIAFDEEPVDWYENAKSLRHRKFGTLVPSDFKAKSKQMRYLQSHGFSFDEINYSFEPEEH</sequence>
<name>A0A4R6MHM3_9GAMM</name>
<evidence type="ECO:0000313" key="10">
    <source>
        <dbReference type="Proteomes" id="UP000294656"/>
    </source>
</evidence>
<dbReference type="HAMAP" id="MF_01114">
    <property type="entry name" value="RecX"/>
    <property type="match status" value="1"/>
</dbReference>
<dbReference type="PANTHER" id="PTHR33602">
    <property type="entry name" value="REGULATORY PROTEIN RECX FAMILY PROTEIN"/>
    <property type="match status" value="1"/>
</dbReference>
<dbReference type="GO" id="GO:0006282">
    <property type="term" value="P:regulation of DNA repair"/>
    <property type="evidence" value="ECO:0007669"/>
    <property type="project" value="UniProtKB-UniRule"/>
</dbReference>